<dbReference type="PATRIC" id="fig|1423734.3.peg.1376"/>
<dbReference type="GO" id="GO:0005524">
    <property type="term" value="F:ATP binding"/>
    <property type="evidence" value="ECO:0007669"/>
    <property type="project" value="UniProtKB-KW"/>
</dbReference>
<dbReference type="GO" id="GO:0055052">
    <property type="term" value="C:ATP-binding cassette (ABC) transporter complex, substrate-binding subunit-containing"/>
    <property type="evidence" value="ECO:0007669"/>
    <property type="project" value="TreeGrafter"/>
</dbReference>
<feature type="domain" description="ABC transporter" evidence="7">
    <location>
        <begin position="6"/>
        <end position="237"/>
    </location>
</feature>
<protein>
    <submittedName>
        <fullName evidence="8">ABC transporter, ATP-binding protein</fullName>
    </submittedName>
</protein>
<dbReference type="InterPro" id="IPR003439">
    <property type="entry name" value="ABC_transporter-like_ATP-bd"/>
</dbReference>
<dbReference type="FunFam" id="3.40.50.300:FF:000042">
    <property type="entry name" value="Maltose/maltodextrin ABC transporter, ATP-binding protein"/>
    <property type="match status" value="1"/>
</dbReference>
<keyword evidence="1" id="KW-0813">Transport</keyword>
<dbReference type="InterPro" id="IPR012340">
    <property type="entry name" value="NA-bd_OB-fold"/>
</dbReference>
<dbReference type="InterPro" id="IPR003593">
    <property type="entry name" value="AAA+_ATPase"/>
</dbReference>
<proteinExistence type="predicted"/>
<keyword evidence="6" id="KW-0472">Membrane</keyword>
<dbReference type="STRING" id="1423734.FC83_GL001361"/>
<evidence type="ECO:0000256" key="1">
    <source>
        <dbReference type="ARBA" id="ARBA00022448"/>
    </source>
</evidence>
<dbReference type="AlphaFoldDB" id="A0A0R1XVI6"/>
<gene>
    <name evidence="8" type="ORF">FC83_GL001361</name>
</gene>
<dbReference type="PANTHER" id="PTHR43875:SF15">
    <property type="entry name" value="TREHALOSE IMPORT ATP-BINDING PROTEIN SUGC"/>
    <property type="match status" value="1"/>
</dbReference>
<dbReference type="InterPro" id="IPR027417">
    <property type="entry name" value="P-loop_NTPase"/>
</dbReference>
<keyword evidence="9" id="KW-1185">Reference proteome</keyword>
<evidence type="ECO:0000256" key="2">
    <source>
        <dbReference type="ARBA" id="ARBA00022475"/>
    </source>
</evidence>
<keyword evidence="4 8" id="KW-0067">ATP-binding</keyword>
<name>A0A0R1XVI6_9LACO</name>
<dbReference type="InterPro" id="IPR017871">
    <property type="entry name" value="ABC_transporter-like_CS"/>
</dbReference>
<evidence type="ECO:0000256" key="3">
    <source>
        <dbReference type="ARBA" id="ARBA00022741"/>
    </source>
</evidence>
<organism evidence="8 9">
    <name type="scientific">Agrilactobacillus composti DSM 18527 = JCM 14202</name>
    <dbReference type="NCBI Taxonomy" id="1423734"/>
    <lineage>
        <taxon>Bacteria</taxon>
        <taxon>Bacillati</taxon>
        <taxon>Bacillota</taxon>
        <taxon>Bacilli</taxon>
        <taxon>Lactobacillales</taxon>
        <taxon>Lactobacillaceae</taxon>
        <taxon>Agrilactobacillus</taxon>
    </lineage>
</organism>
<dbReference type="Gene3D" id="3.40.50.300">
    <property type="entry name" value="P-loop containing nucleotide triphosphate hydrolases"/>
    <property type="match status" value="1"/>
</dbReference>
<dbReference type="Gene3D" id="2.40.50.140">
    <property type="entry name" value="Nucleic acid-binding proteins"/>
    <property type="match status" value="1"/>
</dbReference>
<dbReference type="SMART" id="SM00382">
    <property type="entry name" value="AAA"/>
    <property type="match status" value="1"/>
</dbReference>
<accession>A0A0R1XVI6</accession>
<dbReference type="SUPFAM" id="SSF50331">
    <property type="entry name" value="MOP-like"/>
    <property type="match status" value="1"/>
</dbReference>
<dbReference type="Pfam" id="PF00005">
    <property type="entry name" value="ABC_tran"/>
    <property type="match status" value="1"/>
</dbReference>
<dbReference type="Pfam" id="PF08402">
    <property type="entry name" value="TOBE_2"/>
    <property type="match status" value="1"/>
</dbReference>
<dbReference type="Proteomes" id="UP000051236">
    <property type="component" value="Unassembled WGS sequence"/>
</dbReference>
<evidence type="ECO:0000256" key="4">
    <source>
        <dbReference type="ARBA" id="ARBA00022840"/>
    </source>
</evidence>
<evidence type="ECO:0000313" key="8">
    <source>
        <dbReference type="EMBL" id="KRM30803.1"/>
    </source>
</evidence>
<dbReference type="InterPro" id="IPR008995">
    <property type="entry name" value="Mo/tungstate-bd_C_term_dom"/>
</dbReference>
<dbReference type="PROSITE" id="PS50893">
    <property type="entry name" value="ABC_TRANSPORTER_2"/>
    <property type="match status" value="1"/>
</dbReference>
<keyword evidence="5" id="KW-1278">Translocase</keyword>
<reference evidence="8 9" key="1">
    <citation type="journal article" date="2015" name="Genome Announc.">
        <title>Expanding the biotechnology potential of lactobacilli through comparative genomics of 213 strains and associated genera.</title>
        <authorList>
            <person name="Sun Z."/>
            <person name="Harris H.M."/>
            <person name="McCann A."/>
            <person name="Guo C."/>
            <person name="Argimon S."/>
            <person name="Zhang W."/>
            <person name="Yang X."/>
            <person name="Jeffery I.B."/>
            <person name="Cooney J.C."/>
            <person name="Kagawa T.F."/>
            <person name="Liu W."/>
            <person name="Song Y."/>
            <person name="Salvetti E."/>
            <person name="Wrobel A."/>
            <person name="Rasinkangas P."/>
            <person name="Parkhill J."/>
            <person name="Rea M.C."/>
            <person name="O'Sullivan O."/>
            <person name="Ritari J."/>
            <person name="Douillard F.P."/>
            <person name="Paul Ross R."/>
            <person name="Yang R."/>
            <person name="Briner A.E."/>
            <person name="Felis G.E."/>
            <person name="de Vos W.M."/>
            <person name="Barrangou R."/>
            <person name="Klaenhammer T.R."/>
            <person name="Caufield P.W."/>
            <person name="Cui Y."/>
            <person name="Zhang H."/>
            <person name="O'Toole P.W."/>
        </authorList>
    </citation>
    <scope>NUCLEOTIDE SEQUENCE [LARGE SCALE GENOMIC DNA]</scope>
    <source>
        <strain evidence="8 9">DSM 18527</strain>
    </source>
</reference>
<dbReference type="Gene3D" id="2.40.50.100">
    <property type="match status" value="1"/>
</dbReference>
<dbReference type="PROSITE" id="PS00211">
    <property type="entry name" value="ABC_TRANSPORTER_1"/>
    <property type="match status" value="1"/>
</dbReference>
<sequence length="365" mass="40161">MIYVSIVLENVSKRFDNDPETLTDISAEIQTGEFFVIVGPSGSGKSTLLRMIAGLGSISGGEIKINGRVVNDLAPKDRKLSMVFQSYALYPFLNVWNNVAFGLNARKIAKVDIKDRVAKALDMVGLTEFKDRKPRELSGGQRQRVALARAVADDSNICLMDEPLSNLDAQLRIKMRQEIYNLQRKLGLTLIYVTHDQVEAMTMADHIMVLNDRQVQQIGTPSEIYQEPANEFVAQFFGTPQINLLPAVKTAGSQTSLDITADFALNLNQTIPATEVKVGIRPNDLTIADSSELNANAVVDNIEYLGDETIVYATLNSGTAVRVLVDGQANFRSYQPVQIGASGKVMLFDSKGQRLHLTKEAMSYA</sequence>
<comment type="caution">
    <text evidence="8">The sequence shown here is derived from an EMBL/GenBank/DDBJ whole genome shotgun (WGS) entry which is preliminary data.</text>
</comment>
<evidence type="ECO:0000256" key="6">
    <source>
        <dbReference type="ARBA" id="ARBA00023136"/>
    </source>
</evidence>
<keyword evidence="2" id="KW-1003">Cell membrane</keyword>
<dbReference type="GO" id="GO:0140359">
    <property type="term" value="F:ABC-type transporter activity"/>
    <property type="evidence" value="ECO:0007669"/>
    <property type="project" value="UniProtKB-ARBA"/>
</dbReference>
<dbReference type="InterPro" id="IPR047641">
    <property type="entry name" value="ABC_transpr_MalK/UgpC-like"/>
</dbReference>
<evidence type="ECO:0000256" key="5">
    <source>
        <dbReference type="ARBA" id="ARBA00022967"/>
    </source>
</evidence>
<keyword evidence="3" id="KW-0547">Nucleotide-binding</keyword>
<dbReference type="EMBL" id="AZGA01000087">
    <property type="protein sequence ID" value="KRM30803.1"/>
    <property type="molecule type" value="Genomic_DNA"/>
</dbReference>
<dbReference type="GO" id="GO:0016887">
    <property type="term" value="F:ATP hydrolysis activity"/>
    <property type="evidence" value="ECO:0007669"/>
    <property type="project" value="InterPro"/>
</dbReference>
<dbReference type="InterPro" id="IPR013611">
    <property type="entry name" value="Transp-assoc_OB_typ2"/>
</dbReference>
<dbReference type="PANTHER" id="PTHR43875">
    <property type="entry name" value="MALTODEXTRIN IMPORT ATP-BINDING PROTEIN MSMX"/>
    <property type="match status" value="1"/>
</dbReference>
<evidence type="ECO:0000313" key="9">
    <source>
        <dbReference type="Proteomes" id="UP000051236"/>
    </source>
</evidence>
<evidence type="ECO:0000259" key="7">
    <source>
        <dbReference type="PROSITE" id="PS50893"/>
    </source>
</evidence>
<dbReference type="SUPFAM" id="SSF52540">
    <property type="entry name" value="P-loop containing nucleoside triphosphate hydrolases"/>
    <property type="match status" value="1"/>
</dbReference>
<dbReference type="eggNOG" id="COG3842">
    <property type="taxonomic scope" value="Bacteria"/>
</dbReference>